<dbReference type="OrthoDB" id="9770965at2"/>
<protein>
    <recommendedName>
        <fullName evidence="5">PNPLA domain-containing protein</fullName>
    </recommendedName>
</protein>
<sequence>MRVKRRPGIALGGGGLLGVAHIGVLEVLEENGIQPAVITGTSAGSIVGALYAAGVGPPVMRELVLAVQKRDLFAWNFNPYSFVRFLLGNLKDIAGFLEAVPRGLFSGEKIGGLVERVTGKRRFSDLKIPFGVVAADLISGKRVVFSSTSGDGPSPDTIFFGDASLGLAVQASSAVPGVFEPVPFKGTLLADGGLVEMVPASLARRLGASVVVAVSLRRLGTVQEPQSLIQVVQRGIDIMHLHGTRQDLEAADLVIEPLAQDVKLGDFDRIPELIERGRHAAREALQGLKKLLG</sequence>
<feature type="active site" description="Proton acceptor" evidence="4">
    <location>
        <position position="191"/>
    </location>
</feature>
<dbReference type="InterPro" id="IPR016035">
    <property type="entry name" value="Acyl_Trfase/lysoPLipase"/>
</dbReference>
<organism evidence="6 7">
    <name type="scientific">Thermacetogenium phaeum (strain ATCC BAA-254 / DSM 26808 / PB)</name>
    <dbReference type="NCBI Taxonomy" id="1089553"/>
    <lineage>
        <taxon>Bacteria</taxon>
        <taxon>Bacillati</taxon>
        <taxon>Bacillota</taxon>
        <taxon>Clostridia</taxon>
        <taxon>Thermoanaerobacterales</taxon>
        <taxon>Thermoanaerobacteraceae</taxon>
        <taxon>Thermacetogenium</taxon>
    </lineage>
</organism>
<keyword evidence="7" id="KW-1185">Reference proteome</keyword>
<evidence type="ECO:0000256" key="1">
    <source>
        <dbReference type="ARBA" id="ARBA00022801"/>
    </source>
</evidence>
<dbReference type="Proteomes" id="UP000000467">
    <property type="component" value="Chromosome"/>
</dbReference>
<evidence type="ECO:0000256" key="3">
    <source>
        <dbReference type="ARBA" id="ARBA00023098"/>
    </source>
</evidence>
<evidence type="ECO:0000313" key="7">
    <source>
        <dbReference type="Proteomes" id="UP000000467"/>
    </source>
</evidence>
<dbReference type="InterPro" id="IPR050301">
    <property type="entry name" value="NTE"/>
</dbReference>
<feature type="short sequence motif" description="DGA/G" evidence="4">
    <location>
        <begin position="191"/>
        <end position="193"/>
    </location>
</feature>
<reference evidence="6 7" key="1">
    <citation type="journal article" date="2012" name="BMC Genomics">
        <title>Genome-guided analysis of physiological and morphological traits of the fermentative acetate oxidizer Thermacetogenium phaeum.</title>
        <authorList>
            <person name="Oehler D."/>
            <person name="Poehlein A."/>
            <person name="Leimbach A."/>
            <person name="Muller N."/>
            <person name="Daniel R."/>
            <person name="Gottschalk G."/>
            <person name="Schink B."/>
        </authorList>
    </citation>
    <scope>NUCLEOTIDE SEQUENCE [LARGE SCALE GENOMIC DNA]</scope>
    <source>
        <strain evidence="7">ATCC BAA-254 / DSM 26808 / PB</strain>
    </source>
</reference>
<dbReference type="SUPFAM" id="SSF52151">
    <property type="entry name" value="FabD/lysophospholipase-like"/>
    <property type="match status" value="1"/>
</dbReference>
<dbReference type="PROSITE" id="PS51635">
    <property type="entry name" value="PNPLA"/>
    <property type="match status" value="1"/>
</dbReference>
<keyword evidence="2 4" id="KW-0442">Lipid degradation</keyword>
<dbReference type="eggNOG" id="COG1752">
    <property type="taxonomic scope" value="Bacteria"/>
</dbReference>
<dbReference type="KEGG" id="tpz:Tph_c28530"/>
<feature type="short sequence motif" description="GXGXXG" evidence="4">
    <location>
        <begin position="13"/>
        <end position="18"/>
    </location>
</feature>
<dbReference type="RefSeq" id="WP_015051877.1">
    <property type="nucleotide sequence ID" value="NC_018870.1"/>
</dbReference>
<keyword evidence="3 4" id="KW-0443">Lipid metabolism</keyword>
<dbReference type="GO" id="GO:0016787">
    <property type="term" value="F:hydrolase activity"/>
    <property type="evidence" value="ECO:0007669"/>
    <property type="project" value="UniProtKB-UniRule"/>
</dbReference>
<dbReference type="PANTHER" id="PTHR14226">
    <property type="entry name" value="NEUROPATHY TARGET ESTERASE/SWISS CHEESE D.MELANOGASTER"/>
    <property type="match status" value="1"/>
</dbReference>
<feature type="short sequence motif" description="GXSXG" evidence="4">
    <location>
        <begin position="40"/>
        <end position="44"/>
    </location>
</feature>
<dbReference type="Pfam" id="PF01734">
    <property type="entry name" value="Patatin"/>
    <property type="match status" value="1"/>
</dbReference>
<evidence type="ECO:0000313" key="6">
    <source>
        <dbReference type="EMBL" id="AFV13018.1"/>
    </source>
</evidence>
<dbReference type="AlphaFoldDB" id="K4LJF4"/>
<dbReference type="EMBL" id="CP003732">
    <property type="protein sequence ID" value="AFV13018.1"/>
    <property type="molecule type" value="Genomic_DNA"/>
</dbReference>
<evidence type="ECO:0000256" key="4">
    <source>
        <dbReference type="PROSITE-ProRule" id="PRU01161"/>
    </source>
</evidence>
<dbReference type="HOGENOM" id="CLU_047251_4_2_9"/>
<feature type="domain" description="PNPLA" evidence="5">
    <location>
        <begin position="9"/>
        <end position="204"/>
    </location>
</feature>
<dbReference type="Gene3D" id="3.40.1090.10">
    <property type="entry name" value="Cytosolic phospholipase A2 catalytic domain"/>
    <property type="match status" value="2"/>
</dbReference>
<dbReference type="GO" id="GO:0016042">
    <property type="term" value="P:lipid catabolic process"/>
    <property type="evidence" value="ECO:0007669"/>
    <property type="project" value="UniProtKB-UniRule"/>
</dbReference>
<evidence type="ECO:0000256" key="2">
    <source>
        <dbReference type="ARBA" id="ARBA00022963"/>
    </source>
</evidence>
<dbReference type="PANTHER" id="PTHR14226:SF29">
    <property type="entry name" value="NEUROPATHY TARGET ESTERASE SWS"/>
    <property type="match status" value="1"/>
</dbReference>
<name>K4LJF4_THEPS</name>
<dbReference type="InterPro" id="IPR002641">
    <property type="entry name" value="PNPLA_dom"/>
</dbReference>
<dbReference type="STRING" id="1089553.Tph_c28530"/>
<gene>
    <name evidence="6" type="ordered locus">Tph_c28530</name>
</gene>
<feature type="active site" description="Nucleophile" evidence="4">
    <location>
        <position position="42"/>
    </location>
</feature>
<proteinExistence type="predicted"/>
<accession>K4LJF4</accession>
<keyword evidence="1 4" id="KW-0378">Hydrolase</keyword>
<evidence type="ECO:0000259" key="5">
    <source>
        <dbReference type="PROSITE" id="PS51635"/>
    </source>
</evidence>